<protein>
    <submittedName>
        <fullName evidence="1">Unannotated protein</fullName>
    </submittedName>
</protein>
<gene>
    <name evidence="1" type="ORF">UFOPK3773_02251</name>
</gene>
<name>A0A6J7L822_9ZZZZ</name>
<accession>A0A6J7L822</accession>
<organism evidence="1">
    <name type="scientific">freshwater metagenome</name>
    <dbReference type="NCBI Taxonomy" id="449393"/>
    <lineage>
        <taxon>unclassified sequences</taxon>
        <taxon>metagenomes</taxon>
        <taxon>ecological metagenomes</taxon>
    </lineage>
</organism>
<dbReference type="EMBL" id="CAFBNF010000366">
    <property type="protein sequence ID" value="CAB4964386.1"/>
    <property type="molecule type" value="Genomic_DNA"/>
</dbReference>
<proteinExistence type="predicted"/>
<dbReference type="AlphaFoldDB" id="A0A6J7L822"/>
<reference evidence="1" key="1">
    <citation type="submission" date="2020-05" db="EMBL/GenBank/DDBJ databases">
        <authorList>
            <person name="Chiriac C."/>
            <person name="Salcher M."/>
            <person name="Ghai R."/>
            <person name="Kavagutti S V."/>
        </authorList>
    </citation>
    <scope>NUCLEOTIDE SEQUENCE</scope>
</reference>
<evidence type="ECO:0000313" key="1">
    <source>
        <dbReference type="EMBL" id="CAB4964386.1"/>
    </source>
</evidence>
<sequence length="101" mass="10760">MNHLRIATYDVLHGTVADVKNLVVAPGGALDIFKAQPGFQASSLIEVDPVTLISVSVWETHAEAEAAVTAAAVWVSQHLDGRIHRTSNSVGEALFWEGVAK</sequence>